<name>A0ABV7KT66_PLAOK</name>
<keyword evidence="2" id="KW-1185">Reference proteome</keyword>
<protein>
    <submittedName>
        <fullName evidence="1">HK97-gp10 family putative phage morphogenesis protein</fullName>
    </submittedName>
</protein>
<evidence type="ECO:0000313" key="1">
    <source>
        <dbReference type="EMBL" id="MFC3212725.1"/>
    </source>
</evidence>
<dbReference type="RefSeq" id="WP_117312550.1">
    <property type="nucleotide sequence ID" value="NZ_JBHRUJ010000030.1"/>
</dbReference>
<sequence>MSVRLSGMDVLIMQLEGGARIEEAAKKIVKRRTSEMNRLAQRKAPVDTGELRRSITSVYTDNGMTGQVSAGMHYSPYVEYGTRFMTAQPFMRPAYQATKAEFITDLERLVR</sequence>
<accession>A0ABV7KT66</accession>
<dbReference type="Pfam" id="PF04883">
    <property type="entry name" value="HK97-gp10_like"/>
    <property type="match status" value="1"/>
</dbReference>
<reference evidence="2" key="1">
    <citation type="journal article" date="2019" name="Int. J. Syst. Evol. Microbiol.">
        <title>The Global Catalogue of Microorganisms (GCM) 10K type strain sequencing project: providing services to taxonomists for standard genome sequencing and annotation.</title>
        <authorList>
            <consortium name="The Broad Institute Genomics Platform"/>
            <consortium name="The Broad Institute Genome Sequencing Center for Infectious Disease"/>
            <person name="Wu L."/>
            <person name="Ma J."/>
        </authorList>
    </citation>
    <scope>NUCLEOTIDE SEQUENCE [LARGE SCALE GENOMIC DNA]</scope>
    <source>
        <strain evidence="2">CCM 320</strain>
    </source>
</reference>
<dbReference type="Proteomes" id="UP001595625">
    <property type="component" value="Unassembled WGS sequence"/>
</dbReference>
<dbReference type="InterPro" id="IPR010064">
    <property type="entry name" value="HK97-gp10_tail"/>
</dbReference>
<evidence type="ECO:0000313" key="2">
    <source>
        <dbReference type="Proteomes" id="UP001595625"/>
    </source>
</evidence>
<comment type="caution">
    <text evidence="1">The sequence shown here is derived from an EMBL/GenBank/DDBJ whole genome shotgun (WGS) entry which is preliminary data.</text>
</comment>
<proteinExistence type="predicted"/>
<dbReference type="EMBL" id="JBHRUJ010000030">
    <property type="protein sequence ID" value="MFC3212725.1"/>
    <property type="molecule type" value="Genomic_DNA"/>
</dbReference>
<organism evidence="1 2">
    <name type="scientific">Planomicrobium okeanokoites</name>
    <name type="common">Planococcus okeanokoites</name>
    <name type="synonym">Flavobacterium okeanokoites</name>
    <dbReference type="NCBI Taxonomy" id="244"/>
    <lineage>
        <taxon>Bacteria</taxon>
        <taxon>Bacillati</taxon>
        <taxon>Bacillota</taxon>
        <taxon>Bacilli</taxon>
        <taxon>Bacillales</taxon>
        <taxon>Caryophanaceae</taxon>
        <taxon>Planomicrobium</taxon>
    </lineage>
</organism>
<dbReference type="NCBIfam" id="TIGR01725">
    <property type="entry name" value="phge_HK97_gp10"/>
    <property type="match status" value="1"/>
</dbReference>
<gene>
    <name evidence="1" type="ORF">ACFOEJ_16780</name>
</gene>